<gene>
    <name evidence="2" type="ORF">Gorai_003082</name>
</gene>
<dbReference type="Pfam" id="PF13456">
    <property type="entry name" value="RVT_3"/>
    <property type="match status" value="1"/>
</dbReference>
<evidence type="ECO:0000313" key="3">
    <source>
        <dbReference type="Proteomes" id="UP000593578"/>
    </source>
</evidence>
<comment type="caution">
    <text evidence="2">The sequence shown here is derived from an EMBL/GenBank/DDBJ whole genome shotgun (WGS) entry which is preliminary data.</text>
</comment>
<evidence type="ECO:0000259" key="1">
    <source>
        <dbReference type="Pfam" id="PF13456"/>
    </source>
</evidence>
<protein>
    <recommendedName>
        <fullName evidence="1">RNase H type-1 domain-containing protein</fullName>
    </recommendedName>
</protein>
<dbReference type="AlphaFoldDB" id="A0A7J8QMX7"/>
<feature type="domain" description="RNase H type-1" evidence="1">
    <location>
        <begin position="232"/>
        <end position="285"/>
    </location>
</feature>
<proteinExistence type="predicted"/>
<sequence>MRKWNWIATLKNEAGEWTFYEEELCHEATSFFQKLYGEDLGPIRGLPPNSFSQLKDDKFQVLSNMISFEEIKTSIFDISPLKAPDNDGFHALFFQSQWDCVGILTYDLIIFGHTEENQVKMLKRVLDNFCDYSGHKISAHKTNICSFEKASDTLKESLWSILGFRRSIMIPKGLCEEIKQMVRQFVWGSSNSGKKWLGAGDARENILWWMFFLMESPCKSLAAYMEELALFDSLEAIKDIQESSLEGSNSALIRRIHQLLLRFGHWSISHIFREDNQDADSLVKMTHERRLKLRLFKNSPFGGR</sequence>
<evidence type="ECO:0000313" key="2">
    <source>
        <dbReference type="EMBL" id="MBA0602919.1"/>
    </source>
</evidence>
<name>A0A7J8QMX7_GOSRA</name>
<dbReference type="EMBL" id="JABEZZ010000013">
    <property type="protein sequence ID" value="MBA0602919.1"/>
    <property type="molecule type" value="Genomic_DNA"/>
</dbReference>
<dbReference type="Proteomes" id="UP000593578">
    <property type="component" value="Unassembled WGS sequence"/>
</dbReference>
<dbReference type="GO" id="GO:0003676">
    <property type="term" value="F:nucleic acid binding"/>
    <property type="evidence" value="ECO:0007669"/>
    <property type="project" value="InterPro"/>
</dbReference>
<feature type="non-terminal residue" evidence="2">
    <location>
        <position position="1"/>
    </location>
</feature>
<accession>A0A7J8QMX7</accession>
<dbReference type="GO" id="GO:0004523">
    <property type="term" value="F:RNA-DNA hybrid ribonuclease activity"/>
    <property type="evidence" value="ECO:0007669"/>
    <property type="project" value="InterPro"/>
</dbReference>
<dbReference type="InterPro" id="IPR002156">
    <property type="entry name" value="RNaseH_domain"/>
</dbReference>
<organism evidence="2 3">
    <name type="scientific">Gossypium raimondii</name>
    <name type="common">Peruvian cotton</name>
    <name type="synonym">Gossypium klotzschianum subsp. raimondii</name>
    <dbReference type="NCBI Taxonomy" id="29730"/>
    <lineage>
        <taxon>Eukaryota</taxon>
        <taxon>Viridiplantae</taxon>
        <taxon>Streptophyta</taxon>
        <taxon>Embryophyta</taxon>
        <taxon>Tracheophyta</taxon>
        <taxon>Spermatophyta</taxon>
        <taxon>Magnoliopsida</taxon>
        <taxon>eudicotyledons</taxon>
        <taxon>Gunneridae</taxon>
        <taxon>Pentapetalae</taxon>
        <taxon>rosids</taxon>
        <taxon>malvids</taxon>
        <taxon>Malvales</taxon>
        <taxon>Malvaceae</taxon>
        <taxon>Malvoideae</taxon>
        <taxon>Gossypium</taxon>
    </lineage>
</organism>
<reference evidence="2 3" key="1">
    <citation type="journal article" date="2019" name="Genome Biol. Evol.">
        <title>Insights into the evolution of the New World diploid cottons (Gossypium, subgenus Houzingenia) based on genome sequencing.</title>
        <authorList>
            <person name="Grover C.E."/>
            <person name="Arick M.A. 2nd"/>
            <person name="Thrash A."/>
            <person name="Conover J.L."/>
            <person name="Sanders W.S."/>
            <person name="Peterson D.G."/>
            <person name="Frelichowski J.E."/>
            <person name="Scheffler J.A."/>
            <person name="Scheffler B.E."/>
            <person name="Wendel J.F."/>
        </authorList>
    </citation>
    <scope>NUCLEOTIDE SEQUENCE [LARGE SCALE GENOMIC DNA]</scope>
    <source>
        <strain evidence="2">8</strain>
        <tissue evidence="2">Leaf</tissue>
    </source>
</reference>